<dbReference type="HOGENOM" id="CLU_034350_1_0_2"/>
<name>A0A060HUE1_9ARCH</name>
<reference evidence="2 3" key="1">
    <citation type="journal article" date="2014" name="Int. J. Syst. Evol. Microbiol.">
        <title>Nitrososphaera viennensis gen. nov., sp. nov., an aerobic and mesophilic, ammonia-oxidizing archaeon from soil and a member of the archaeal phylum Thaumarchaeota.</title>
        <authorList>
            <person name="Stieglmeier M."/>
            <person name="Klingl A."/>
            <person name="Alves R.J."/>
            <person name="Rittmann S.K."/>
            <person name="Melcher M."/>
            <person name="Leisch N."/>
            <person name="Schleper C."/>
        </authorList>
    </citation>
    <scope>NUCLEOTIDE SEQUENCE [LARGE SCALE GENOMIC DNA]</scope>
    <source>
        <strain evidence="2">EN76</strain>
    </source>
</reference>
<evidence type="ECO:0000256" key="1">
    <source>
        <dbReference type="SAM" id="Phobius"/>
    </source>
</evidence>
<feature type="transmembrane region" description="Helical" evidence="1">
    <location>
        <begin position="473"/>
        <end position="493"/>
    </location>
</feature>
<dbReference type="KEGG" id="nvn:NVIE_027700"/>
<dbReference type="EMBL" id="CP007536">
    <property type="protein sequence ID" value="AIC17046.1"/>
    <property type="molecule type" value="Genomic_DNA"/>
</dbReference>
<keyword evidence="1" id="KW-1133">Transmembrane helix</keyword>
<evidence type="ECO:0008006" key="4">
    <source>
        <dbReference type="Google" id="ProtNLM"/>
    </source>
</evidence>
<protein>
    <recommendedName>
        <fullName evidence="4">Peptidase</fullName>
    </recommendedName>
</protein>
<accession>A0A060HUE1</accession>
<gene>
    <name evidence="2" type="ORF">NVIE_027700</name>
</gene>
<keyword evidence="1" id="KW-0812">Transmembrane</keyword>
<evidence type="ECO:0000313" key="3">
    <source>
        <dbReference type="Proteomes" id="UP000027093"/>
    </source>
</evidence>
<organism evidence="2 3">
    <name type="scientific">Nitrososphaera viennensis EN76</name>
    <dbReference type="NCBI Taxonomy" id="926571"/>
    <lineage>
        <taxon>Archaea</taxon>
        <taxon>Nitrososphaerota</taxon>
        <taxon>Nitrososphaeria</taxon>
        <taxon>Nitrososphaerales</taxon>
        <taxon>Nitrososphaeraceae</taxon>
        <taxon>Nitrososphaera</taxon>
    </lineage>
</organism>
<dbReference type="Proteomes" id="UP000027093">
    <property type="component" value="Chromosome"/>
</dbReference>
<evidence type="ECO:0000313" key="2">
    <source>
        <dbReference type="EMBL" id="AIC17046.1"/>
    </source>
</evidence>
<dbReference type="AlphaFoldDB" id="A0A060HUE1"/>
<keyword evidence="3" id="KW-1185">Reference proteome</keyword>
<keyword evidence="1" id="KW-0472">Membrane</keyword>
<sequence length="504" mass="55827">MDQLLLGHLLRIVLHSRGFGRLFVLLIFFFFLLSSQFVGAANFGKAFADGGDRKEINASLKGRDGKLLVRISPPVLTSENIQDASIMFRLYDANTNETIKFTSLFLSVLKDGKQLLAPDLFHSREGILRLKIQPSPGEPVIYANKEPHLDAWEADQAGVINLRAPILLEGGLYQIHVEVFGIDSPLNIFEQDSIPKFDVYLSVGDIHSQAVQYNHKDYNMTVISYYDEVTDLSLDQGKKELAWRMPFNYNITRIKNEPDIFIHEEVRIPRNFTELADGMRFAGSVDGMELGASSLAVDPYSSGSELIVHFLINKAQIIQLVEQSPQINNKQGTMKFSLSPDADIVETSTRLFTDTGSVIVSLDWNPDQLAAGKDIELGLKFYDQFTGNPVADDVKYDLMILDQNGSQVTMRENIIAKGGNDTETLVFPENAEYHLEIYVKEIQDPAAGSGAPDSSRAGRAIGVVVVPELGTSLAMILAAASIAGVIALMRSFVQSSSTMNRNKW</sequence>
<proteinExistence type="predicted"/>